<name>A0A6A4MN05_LUPAL</name>
<protein>
    <submittedName>
        <fullName evidence="1">Uncharacterized protein</fullName>
    </submittedName>
</protein>
<dbReference type="AlphaFoldDB" id="A0A6A4MN05"/>
<proteinExistence type="predicted"/>
<accession>A0A6A4MN05</accession>
<organism evidence="1 2">
    <name type="scientific">Lupinus albus</name>
    <name type="common">White lupine</name>
    <name type="synonym">Lupinus termis</name>
    <dbReference type="NCBI Taxonomy" id="3870"/>
    <lineage>
        <taxon>Eukaryota</taxon>
        <taxon>Viridiplantae</taxon>
        <taxon>Streptophyta</taxon>
        <taxon>Embryophyta</taxon>
        <taxon>Tracheophyta</taxon>
        <taxon>Spermatophyta</taxon>
        <taxon>Magnoliopsida</taxon>
        <taxon>eudicotyledons</taxon>
        <taxon>Gunneridae</taxon>
        <taxon>Pentapetalae</taxon>
        <taxon>rosids</taxon>
        <taxon>fabids</taxon>
        <taxon>Fabales</taxon>
        <taxon>Fabaceae</taxon>
        <taxon>Papilionoideae</taxon>
        <taxon>50 kb inversion clade</taxon>
        <taxon>genistoids sensu lato</taxon>
        <taxon>core genistoids</taxon>
        <taxon>Genisteae</taxon>
        <taxon>Lupinus</taxon>
    </lineage>
</organism>
<reference evidence="2" key="1">
    <citation type="journal article" date="2020" name="Nat. Commun.">
        <title>Genome sequence of the cluster root forming white lupin.</title>
        <authorList>
            <person name="Hufnagel B."/>
            <person name="Marques A."/>
            <person name="Soriano A."/>
            <person name="Marques L."/>
            <person name="Divol F."/>
            <person name="Doumas P."/>
            <person name="Sallet E."/>
            <person name="Mancinotti D."/>
            <person name="Carrere S."/>
            <person name="Marande W."/>
            <person name="Arribat S."/>
            <person name="Keller J."/>
            <person name="Huneau C."/>
            <person name="Blein T."/>
            <person name="Aime D."/>
            <person name="Laguerre M."/>
            <person name="Taylor J."/>
            <person name="Schubert V."/>
            <person name="Nelson M."/>
            <person name="Geu-Flores F."/>
            <person name="Crespi M."/>
            <person name="Gallardo-Guerrero K."/>
            <person name="Delaux P.-M."/>
            <person name="Salse J."/>
            <person name="Berges H."/>
            <person name="Guyot R."/>
            <person name="Gouzy J."/>
            <person name="Peret B."/>
        </authorList>
    </citation>
    <scope>NUCLEOTIDE SEQUENCE [LARGE SCALE GENOMIC DNA]</scope>
    <source>
        <strain evidence="2">cv. Amiga</strain>
    </source>
</reference>
<dbReference type="Proteomes" id="UP000447434">
    <property type="component" value="Chromosome 25"/>
</dbReference>
<comment type="caution">
    <text evidence="1">The sequence shown here is derived from an EMBL/GenBank/DDBJ whole genome shotgun (WGS) entry which is preliminary data.</text>
</comment>
<evidence type="ECO:0000313" key="2">
    <source>
        <dbReference type="Proteomes" id="UP000447434"/>
    </source>
</evidence>
<keyword evidence="2" id="KW-1185">Reference proteome</keyword>
<dbReference type="EMBL" id="WOCE01000025">
    <property type="protein sequence ID" value="KAE9585366.1"/>
    <property type="molecule type" value="Genomic_DNA"/>
</dbReference>
<gene>
    <name evidence="1" type="ORF">Lalb_Chr25g0288181</name>
</gene>
<sequence length="60" mass="7033">MLVLMLDINMLVYSSRRSSIPYLLLFILQQVLKEGCTGSGVKRYTHMVWYFSPILPFYVT</sequence>
<evidence type="ECO:0000313" key="1">
    <source>
        <dbReference type="EMBL" id="KAE9585366.1"/>
    </source>
</evidence>